<gene>
    <name evidence="1" type="ORF">SARC_15445</name>
</gene>
<sequence length="127" mass="14406">MIIVTSLFPYSHRYLKSVNVMVQKADLINSFTKALTTNQQSTETLPTEYAEACLDIDRPHIQIFAILMYLRNNNRVGLEIFNTFQVIEDTVRGSTKEGPTDLEKGQDQSQADVAMSVMALAPDRHER</sequence>
<dbReference type="EMBL" id="KQ247725">
    <property type="protein sequence ID" value="KNC72006.1"/>
    <property type="molecule type" value="Genomic_DNA"/>
</dbReference>
<dbReference type="GeneID" id="25915949"/>
<evidence type="ECO:0000313" key="2">
    <source>
        <dbReference type="Proteomes" id="UP000054560"/>
    </source>
</evidence>
<evidence type="ECO:0000313" key="1">
    <source>
        <dbReference type="EMBL" id="KNC72006.1"/>
    </source>
</evidence>
<organism evidence="1 2">
    <name type="scientific">Sphaeroforma arctica JP610</name>
    <dbReference type="NCBI Taxonomy" id="667725"/>
    <lineage>
        <taxon>Eukaryota</taxon>
        <taxon>Ichthyosporea</taxon>
        <taxon>Ichthyophonida</taxon>
        <taxon>Sphaeroforma</taxon>
    </lineage>
</organism>
<keyword evidence="2" id="KW-1185">Reference proteome</keyword>
<protein>
    <submittedName>
        <fullName evidence="1">Uncharacterized protein</fullName>
    </submittedName>
</protein>
<dbReference type="AlphaFoldDB" id="A0A0L0F5Z1"/>
<proteinExistence type="predicted"/>
<reference evidence="1 2" key="1">
    <citation type="submission" date="2011-02" db="EMBL/GenBank/DDBJ databases">
        <title>The Genome Sequence of Sphaeroforma arctica JP610.</title>
        <authorList>
            <consortium name="The Broad Institute Genome Sequencing Platform"/>
            <person name="Russ C."/>
            <person name="Cuomo C."/>
            <person name="Young S.K."/>
            <person name="Zeng Q."/>
            <person name="Gargeya S."/>
            <person name="Alvarado L."/>
            <person name="Berlin A."/>
            <person name="Chapman S.B."/>
            <person name="Chen Z."/>
            <person name="Freedman E."/>
            <person name="Gellesch M."/>
            <person name="Goldberg J."/>
            <person name="Griggs A."/>
            <person name="Gujja S."/>
            <person name="Heilman E."/>
            <person name="Heiman D."/>
            <person name="Howarth C."/>
            <person name="Mehta T."/>
            <person name="Neiman D."/>
            <person name="Pearson M."/>
            <person name="Roberts A."/>
            <person name="Saif S."/>
            <person name="Shea T."/>
            <person name="Shenoy N."/>
            <person name="Sisk P."/>
            <person name="Stolte C."/>
            <person name="Sykes S."/>
            <person name="White J."/>
            <person name="Yandava C."/>
            <person name="Burger G."/>
            <person name="Gray M.W."/>
            <person name="Holland P.W.H."/>
            <person name="King N."/>
            <person name="Lang F.B.F."/>
            <person name="Roger A.J."/>
            <person name="Ruiz-Trillo I."/>
            <person name="Haas B."/>
            <person name="Nusbaum C."/>
            <person name="Birren B."/>
        </authorList>
    </citation>
    <scope>NUCLEOTIDE SEQUENCE [LARGE SCALE GENOMIC DNA]</scope>
    <source>
        <strain evidence="1 2">JP610</strain>
    </source>
</reference>
<dbReference type="RefSeq" id="XP_014145908.1">
    <property type="nucleotide sequence ID" value="XM_014290433.1"/>
</dbReference>
<dbReference type="Proteomes" id="UP000054560">
    <property type="component" value="Unassembled WGS sequence"/>
</dbReference>
<name>A0A0L0F5Z1_9EUKA</name>
<accession>A0A0L0F5Z1</accession>